<dbReference type="Pfam" id="PF04525">
    <property type="entry name" value="LOR"/>
    <property type="match status" value="1"/>
</dbReference>
<proteinExistence type="inferred from homology"/>
<name>A0AAD8LDH4_TARER</name>
<protein>
    <submittedName>
        <fullName evidence="3">Uncharacterized protein</fullName>
    </submittedName>
</protein>
<reference evidence="3" key="1">
    <citation type="journal article" date="2023" name="bioRxiv">
        <title>Improved chromosome-level genome assembly for marigold (Tagetes erecta).</title>
        <authorList>
            <person name="Jiang F."/>
            <person name="Yuan L."/>
            <person name="Wang S."/>
            <person name="Wang H."/>
            <person name="Xu D."/>
            <person name="Wang A."/>
            <person name="Fan W."/>
        </authorList>
    </citation>
    <scope>NUCLEOTIDE SEQUENCE</scope>
    <source>
        <strain evidence="3">WSJ</strain>
        <tissue evidence="3">Leaf</tissue>
    </source>
</reference>
<dbReference type="PANTHER" id="PTHR31087:SF122">
    <property type="entry name" value="TUBBY-LIKE PROTEIN"/>
    <property type="match status" value="1"/>
</dbReference>
<comment type="caution">
    <text evidence="3">The sequence shown here is derived from an EMBL/GenBank/DDBJ whole genome shotgun (WGS) entry which is preliminary data.</text>
</comment>
<dbReference type="InterPro" id="IPR038595">
    <property type="entry name" value="LOR_sf"/>
</dbReference>
<keyword evidence="4" id="KW-1185">Reference proteome</keyword>
<organism evidence="3 4">
    <name type="scientific">Tagetes erecta</name>
    <name type="common">African marigold</name>
    <dbReference type="NCBI Taxonomy" id="13708"/>
    <lineage>
        <taxon>Eukaryota</taxon>
        <taxon>Viridiplantae</taxon>
        <taxon>Streptophyta</taxon>
        <taxon>Embryophyta</taxon>
        <taxon>Tracheophyta</taxon>
        <taxon>Spermatophyta</taxon>
        <taxon>Magnoliopsida</taxon>
        <taxon>eudicotyledons</taxon>
        <taxon>Gunneridae</taxon>
        <taxon>Pentapetalae</taxon>
        <taxon>asterids</taxon>
        <taxon>campanulids</taxon>
        <taxon>Asterales</taxon>
        <taxon>Asteraceae</taxon>
        <taxon>Asteroideae</taxon>
        <taxon>Heliantheae alliance</taxon>
        <taxon>Tageteae</taxon>
        <taxon>Tagetes</taxon>
    </lineage>
</organism>
<gene>
    <name evidence="3" type="ORF">QVD17_06292</name>
</gene>
<dbReference type="PANTHER" id="PTHR31087">
    <property type="match status" value="1"/>
</dbReference>
<evidence type="ECO:0000313" key="3">
    <source>
        <dbReference type="EMBL" id="KAK1440465.1"/>
    </source>
</evidence>
<dbReference type="AlphaFoldDB" id="A0AAD8LDH4"/>
<evidence type="ECO:0000313" key="4">
    <source>
        <dbReference type="Proteomes" id="UP001229421"/>
    </source>
</evidence>
<dbReference type="EMBL" id="JAUHHV010000001">
    <property type="protein sequence ID" value="KAK1440465.1"/>
    <property type="molecule type" value="Genomic_DNA"/>
</dbReference>
<evidence type="ECO:0000256" key="2">
    <source>
        <dbReference type="SAM" id="MobiDB-lite"/>
    </source>
</evidence>
<evidence type="ECO:0000256" key="1">
    <source>
        <dbReference type="ARBA" id="ARBA00005437"/>
    </source>
</evidence>
<comment type="similarity">
    <text evidence="1">Belongs to the LOR family.</text>
</comment>
<feature type="region of interest" description="Disordered" evidence="2">
    <location>
        <begin position="215"/>
        <end position="243"/>
    </location>
</feature>
<dbReference type="InterPro" id="IPR007612">
    <property type="entry name" value="LOR"/>
</dbReference>
<accession>A0AAD8LDH4</accession>
<sequence length="265" mass="29276">MKPFKPVPKSFQVLIMAQQSIPPPSSNPVFVIGSQFISPNPLELIIVRSSSGDHLITDVNDKIMFKVKRRNKSYHDQRLLLDADDIPIVTIREKILTAHSGWKAFKGDSKADSKMIFSTKTSKMIQSKMNLHVLLANKTSRSNDSCDFKIIGSWSKRSCSVYMGESSTIIAQMHKMKASENVKDRFMVEVHPYVDYAFVVTLMVIVDALKSTNANNDDSDEDIGDAGESTGDHVGDQSSGRVDETVEVVGESIGVLGEVLGTMFS</sequence>
<dbReference type="SUPFAM" id="SSF54518">
    <property type="entry name" value="Tubby C-terminal domain-like"/>
    <property type="match status" value="1"/>
</dbReference>
<dbReference type="InterPro" id="IPR025659">
    <property type="entry name" value="Tubby-like_C"/>
</dbReference>
<dbReference type="Gene3D" id="2.40.160.200">
    <property type="entry name" value="LURP1-related"/>
    <property type="match status" value="1"/>
</dbReference>
<dbReference type="Proteomes" id="UP001229421">
    <property type="component" value="Unassembled WGS sequence"/>
</dbReference>